<dbReference type="HOGENOM" id="CLU_134320_0_0_6"/>
<keyword evidence="1" id="KW-0805">Transcription regulation</keyword>
<sequence length="109" mass="12034">MAQHEVITRGGDAFLLKLRESALSSGSMSEEQFFLLIGISSIHSDRVILAMKDYLVSGHSRKDVCEKYQMNNGYFSTTLGRLTRLNVLVARLAPYYTDSVSAIAEAASL</sequence>
<proteinExistence type="predicted"/>
<reference evidence="3 4" key="1">
    <citation type="journal article" date="2002" name="Proc. Natl. Acad. Sci. U.S.A.">
        <title>Extensive mosaic structure revealed by the complete genome sequence of uropathogenic Escherichia coli.</title>
        <authorList>
            <person name="Welch R.A."/>
            <person name="Burland V."/>
            <person name="Plunkett G.III."/>
            <person name="Redford P."/>
            <person name="Roesch P."/>
            <person name="Rasko D."/>
            <person name="Buckles E.L."/>
            <person name="Liou S.R."/>
            <person name="Boutin A."/>
            <person name="Hackett J."/>
            <person name="Stroud D."/>
            <person name="Mayhew G.F."/>
            <person name="Rose D.J."/>
            <person name="Zhou S."/>
            <person name="Schwartz D.C."/>
            <person name="Perna N.T."/>
            <person name="Mobley H.L."/>
            <person name="Donnenberg M.S."/>
            <person name="Blattner F.R."/>
        </authorList>
    </citation>
    <scope>NUCLEOTIDE SEQUENCE [LARGE SCALE GENOMIC DNA]</scope>
    <source>
        <strain evidence="4">CFT073 / ATCC 700928 / UPEC</strain>
    </source>
</reference>
<dbReference type="PRINTS" id="PR01554">
    <property type="entry name" value="FIMREGULATRY"/>
</dbReference>
<evidence type="ECO:0000313" key="3">
    <source>
        <dbReference type="EMBL" id="AAN79695.1"/>
    </source>
</evidence>
<dbReference type="RefSeq" id="WP_000046975.1">
    <property type="nucleotide sequence ID" value="NC_004431.1"/>
</dbReference>
<keyword evidence="4" id="KW-1185">Reference proteome</keyword>
<accession>A0A0H2V864</accession>
<dbReference type="eggNOG" id="ENOG5033BNZ">
    <property type="taxonomic scope" value="Bacteria"/>
</dbReference>
<dbReference type="Gene3D" id="1.10.10.2690">
    <property type="match status" value="1"/>
</dbReference>
<evidence type="ECO:0000256" key="1">
    <source>
        <dbReference type="ARBA" id="ARBA00023015"/>
    </source>
</evidence>
<evidence type="ECO:0000256" key="2">
    <source>
        <dbReference type="ARBA" id="ARBA00023163"/>
    </source>
</evidence>
<name>A0A0H2V864_ECOL6</name>
<dbReference type="EMBL" id="AE014075">
    <property type="protein sequence ID" value="AAN79695.1"/>
    <property type="molecule type" value="Genomic_DNA"/>
</dbReference>
<dbReference type="GO" id="GO:0006355">
    <property type="term" value="P:regulation of DNA-templated transcription"/>
    <property type="evidence" value="ECO:0007669"/>
    <property type="project" value="InterPro"/>
</dbReference>
<dbReference type="AlphaFoldDB" id="A0A0H2V864"/>
<evidence type="ECO:0000313" key="4">
    <source>
        <dbReference type="Proteomes" id="UP000001410"/>
    </source>
</evidence>
<dbReference type="Pfam" id="PF03333">
    <property type="entry name" value="PapB"/>
    <property type="match status" value="1"/>
</dbReference>
<gene>
    <name evidence="3" type="primary">sfaB</name>
    <name evidence="3" type="ordered locus">c1238</name>
</gene>
<dbReference type="InterPro" id="IPR004356">
    <property type="entry name" value="Adhesin_operon_reg_prot"/>
</dbReference>
<organism evidence="3 4">
    <name type="scientific">Escherichia coli O6:H1 (strain CFT073 / ATCC 700928 / UPEC)</name>
    <dbReference type="NCBI Taxonomy" id="199310"/>
    <lineage>
        <taxon>Bacteria</taxon>
        <taxon>Pseudomonadati</taxon>
        <taxon>Pseudomonadota</taxon>
        <taxon>Gammaproteobacteria</taxon>
        <taxon>Enterobacterales</taxon>
        <taxon>Enterobacteriaceae</taxon>
        <taxon>Escherichia</taxon>
    </lineage>
</organism>
<dbReference type="Proteomes" id="UP000001410">
    <property type="component" value="Chromosome"/>
</dbReference>
<dbReference type="KEGG" id="ecc:c1238"/>
<protein>
    <submittedName>
        <fullName evidence="3">Putative F1C and S fimbrial switch Regulatory protein</fullName>
    </submittedName>
</protein>
<keyword evidence="2" id="KW-0804">Transcription</keyword>
<dbReference type="SMR" id="A0A0H2V864"/>
<dbReference type="InterPro" id="IPR053721">
    <property type="entry name" value="Fimbrial_Adhesin_Reg"/>
</dbReference>